<name>A0ABV9SZ60_9BACT</name>
<reference evidence="2" key="1">
    <citation type="journal article" date="2019" name="Int. J. Syst. Evol. Microbiol.">
        <title>The Global Catalogue of Microorganisms (GCM) 10K type strain sequencing project: providing services to taxonomists for standard genome sequencing and annotation.</title>
        <authorList>
            <consortium name="The Broad Institute Genomics Platform"/>
            <consortium name="The Broad Institute Genome Sequencing Center for Infectious Disease"/>
            <person name="Wu L."/>
            <person name="Ma J."/>
        </authorList>
    </citation>
    <scope>NUCLEOTIDE SEQUENCE [LARGE SCALE GENOMIC DNA]</scope>
    <source>
        <strain evidence="2">CGMCC 4.7466</strain>
    </source>
</reference>
<comment type="caution">
    <text evidence="1">The sequence shown here is derived from an EMBL/GenBank/DDBJ whole genome shotgun (WGS) entry which is preliminary data.</text>
</comment>
<keyword evidence="2" id="KW-1185">Reference proteome</keyword>
<proteinExistence type="predicted"/>
<evidence type="ECO:0008006" key="3">
    <source>
        <dbReference type="Google" id="ProtNLM"/>
    </source>
</evidence>
<dbReference type="Proteomes" id="UP001595818">
    <property type="component" value="Unassembled WGS sequence"/>
</dbReference>
<evidence type="ECO:0000313" key="2">
    <source>
        <dbReference type="Proteomes" id="UP001595818"/>
    </source>
</evidence>
<accession>A0ABV9SZ60</accession>
<sequence length="148" mass="16980">MKNFILHTLLLTTFLLSSCKDDEFQPQSAIRGEWELVKMGSSWTAEVQEGDEMAWTETYVFRSNNTFEKTRNSADGEFQASGTFTWREAEMTDSSMARVYLTLTFQSGEEILGSCTQDGNEELIITHQEELRNTWGACDGPILHYRKK</sequence>
<dbReference type="EMBL" id="JBHSJJ010000004">
    <property type="protein sequence ID" value="MFC4871735.1"/>
    <property type="molecule type" value="Genomic_DNA"/>
</dbReference>
<evidence type="ECO:0000313" key="1">
    <source>
        <dbReference type="EMBL" id="MFC4871735.1"/>
    </source>
</evidence>
<dbReference type="RefSeq" id="WP_377063490.1">
    <property type="nucleotide sequence ID" value="NZ_JBHSJJ010000004.1"/>
</dbReference>
<gene>
    <name evidence="1" type="ORF">ACFPFU_08565</name>
</gene>
<dbReference type="PROSITE" id="PS51257">
    <property type="entry name" value="PROKAR_LIPOPROTEIN"/>
    <property type="match status" value="1"/>
</dbReference>
<protein>
    <recommendedName>
        <fullName evidence="3">Lipocalin-like domain-containing protein</fullName>
    </recommendedName>
</protein>
<organism evidence="1 2">
    <name type="scientific">Negadavirga shengliensis</name>
    <dbReference type="NCBI Taxonomy" id="1389218"/>
    <lineage>
        <taxon>Bacteria</taxon>
        <taxon>Pseudomonadati</taxon>
        <taxon>Bacteroidota</taxon>
        <taxon>Cytophagia</taxon>
        <taxon>Cytophagales</taxon>
        <taxon>Cyclobacteriaceae</taxon>
        <taxon>Negadavirga</taxon>
    </lineage>
</organism>